<feature type="signal peptide" evidence="1">
    <location>
        <begin position="1"/>
        <end position="23"/>
    </location>
</feature>
<accession>A0A0E9MZ59</accession>
<dbReference type="PROSITE" id="PS51257">
    <property type="entry name" value="PROKAR_LIPOPROTEIN"/>
    <property type="match status" value="1"/>
</dbReference>
<dbReference type="STRING" id="1220578.FPE01S_02_01270"/>
<gene>
    <name evidence="2" type="ORF">FPE01S_02_01270</name>
</gene>
<organism evidence="2 3">
    <name type="scientific">Flavihumibacter petaseus NBRC 106054</name>
    <dbReference type="NCBI Taxonomy" id="1220578"/>
    <lineage>
        <taxon>Bacteria</taxon>
        <taxon>Pseudomonadati</taxon>
        <taxon>Bacteroidota</taxon>
        <taxon>Chitinophagia</taxon>
        <taxon>Chitinophagales</taxon>
        <taxon>Chitinophagaceae</taxon>
        <taxon>Flavihumibacter</taxon>
    </lineage>
</organism>
<sequence>MRIVTALFCLLVVGLSACRSSLADNAKVGGRRTFYVEVQNGEQVVNMVADCCARLDVTRMETKTIRQTAWTSTVWIEVEFRSTRQEDITAAKACISRLQNVKTVK</sequence>
<feature type="chain" id="PRO_5002429983" evidence="1">
    <location>
        <begin position="24"/>
        <end position="105"/>
    </location>
</feature>
<dbReference type="Proteomes" id="UP000033121">
    <property type="component" value="Unassembled WGS sequence"/>
</dbReference>
<evidence type="ECO:0000256" key="1">
    <source>
        <dbReference type="SAM" id="SignalP"/>
    </source>
</evidence>
<dbReference type="RefSeq" id="WP_046368970.1">
    <property type="nucleotide sequence ID" value="NZ_BBWV01000002.1"/>
</dbReference>
<keyword evidence="1" id="KW-0732">Signal</keyword>
<proteinExistence type="predicted"/>
<reference evidence="2 3" key="1">
    <citation type="submission" date="2015-04" db="EMBL/GenBank/DDBJ databases">
        <title>Whole genome shotgun sequence of Flavihumibacter petaseus NBRC 106054.</title>
        <authorList>
            <person name="Miyazawa S."/>
            <person name="Hosoyama A."/>
            <person name="Hashimoto M."/>
            <person name="Noguchi M."/>
            <person name="Tsuchikane K."/>
            <person name="Ohji S."/>
            <person name="Yamazoe A."/>
            <person name="Ichikawa N."/>
            <person name="Kimura A."/>
            <person name="Fujita N."/>
        </authorList>
    </citation>
    <scope>NUCLEOTIDE SEQUENCE [LARGE SCALE GENOMIC DNA]</scope>
    <source>
        <strain evidence="2 3">NBRC 106054</strain>
    </source>
</reference>
<keyword evidence="3" id="KW-1185">Reference proteome</keyword>
<evidence type="ECO:0000313" key="2">
    <source>
        <dbReference type="EMBL" id="GAO43022.1"/>
    </source>
</evidence>
<dbReference type="EMBL" id="BBWV01000002">
    <property type="protein sequence ID" value="GAO43022.1"/>
    <property type="molecule type" value="Genomic_DNA"/>
</dbReference>
<name>A0A0E9MZ59_9BACT</name>
<dbReference type="AlphaFoldDB" id="A0A0E9MZ59"/>
<comment type="caution">
    <text evidence="2">The sequence shown here is derived from an EMBL/GenBank/DDBJ whole genome shotgun (WGS) entry which is preliminary data.</text>
</comment>
<protein>
    <submittedName>
        <fullName evidence="2">Uncharacterized protein</fullName>
    </submittedName>
</protein>
<evidence type="ECO:0000313" key="3">
    <source>
        <dbReference type="Proteomes" id="UP000033121"/>
    </source>
</evidence>